<dbReference type="Gene3D" id="3.80.10.10">
    <property type="entry name" value="Ribonuclease Inhibitor"/>
    <property type="match status" value="1"/>
</dbReference>
<dbReference type="OrthoDB" id="272149at2759"/>
<evidence type="ECO:0000313" key="2">
    <source>
        <dbReference type="Proteomes" id="UP000186922"/>
    </source>
</evidence>
<dbReference type="EMBL" id="BDGG01000002">
    <property type="protein sequence ID" value="GAU92341.1"/>
    <property type="molecule type" value="Genomic_DNA"/>
</dbReference>
<comment type="caution">
    <text evidence="1">The sequence shown here is derived from an EMBL/GenBank/DDBJ whole genome shotgun (WGS) entry which is preliminary data.</text>
</comment>
<accession>A0A1D1USA9</accession>
<dbReference type="PANTHER" id="PTHR46282">
    <property type="entry name" value="LEUCINE-RICH MELANOCYTE DIFFERENTIATION-ASSOCIATED PROTEIN"/>
    <property type="match status" value="1"/>
</dbReference>
<dbReference type="InterPro" id="IPR032675">
    <property type="entry name" value="LRR_dom_sf"/>
</dbReference>
<keyword evidence="2" id="KW-1185">Reference proteome</keyword>
<organism evidence="1 2">
    <name type="scientific">Ramazzottius varieornatus</name>
    <name type="common">Water bear</name>
    <name type="synonym">Tardigrade</name>
    <dbReference type="NCBI Taxonomy" id="947166"/>
    <lineage>
        <taxon>Eukaryota</taxon>
        <taxon>Metazoa</taxon>
        <taxon>Ecdysozoa</taxon>
        <taxon>Tardigrada</taxon>
        <taxon>Eutardigrada</taxon>
        <taxon>Parachela</taxon>
        <taxon>Hypsibioidea</taxon>
        <taxon>Ramazzottiidae</taxon>
        <taxon>Ramazzottius</taxon>
    </lineage>
</organism>
<name>A0A1D1USA9_RAMVA</name>
<proteinExistence type="predicted"/>
<dbReference type="SUPFAM" id="SSF52058">
    <property type="entry name" value="L domain-like"/>
    <property type="match status" value="1"/>
</dbReference>
<dbReference type="STRING" id="947166.A0A1D1USA9"/>
<dbReference type="PROSITE" id="PS51450">
    <property type="entry name" value="LRR"/>
    <property type="match status" value="1"/>
</dbReference>
<dbReference type="Proteomes" id="UP000186922">
    <property type="component" value="Unassembled WGS sequence"/>
</dbReference>
<dbReference type="AlphaFoldDB" id="A0A1D1USA9"/>
<dbReference type="PANTHER" id="PTHR46282:SF2">
    <property type="entry name" value="LEUCINE-RICH MELANOCYTE DIFFERENTIATION-ASSOCIATED PROTEIN"/>
    <property type="match status" value="1"/>
</dbReference>
<evidence type="ECO:0000313" key="1">
    <source>
        <dbReference type="EMBL" id="GAU92341.1"/>
    </source>
</evidence>
<reference evidence="1 2" key="1">
    <citation type="journal article" date="2016" name="Nat. Commun.">
        <title>Extremotolerant tardigrade genome and improved radiotolerance of human cultured cells by tardigrade-unique protein.</title>
        <authorList>
            <person name="Hashimoto T."/>
            <person name="Horikawa D.D."/>
            <person name="Saito Y."/>
            <person name="Kuwahara H."/>
            <person name="Kozuka-Hata H."/>
            <person name="Shin-I T."/>
            <person name="Minakuchi Y."/>
            <person name="Ohishi K."/>
            <person name="Motoyama A."/>
            <person name="Aizu T."/>
            <person name="Enomoto A."/>
            <person name="Kondo K."/>
            <person name="Tanaka S."/>
            <person name="Hara Y."/>
            <person name="Koshikawa S."/>
            <person name="Sagara H."/>
            <person name="Miura T."/>
            <person name="Yokobori S."/>
            <person name="Miyagawa K."/>
            <person name="Suzuki Y."/>
            <person name="Kubo T."/>
            <person name="Oyama M."/>
            <person name="Kohara Y."/>
            <person name="Fujiyama A."/>
            <person name="Arakawa K."/>
            <person name="Katayama T."/>
            <person name="Toyoda A."/>
            <person name="Kunieda T."/>
        </authorList>
    </citation>
    <scope>NUCLEOTIDE SEQUENCE [LARGE SCALE GENOMIC DNA]</scope>
    <source>
        <strain evidence="1 2">YOKOZUNA-1</strain>
    </source>
</reference>
<gene>
    <name evidence="1" type="primary">RvY_04435</name>
    <name evidence="1" type="synonym">RvY_04435.1</name>
    <name evidence="1" type="ORF">RvY_04435-1</name>
</gene>
<dbReference type="InterPro" id="IPR001611">
    <property type="entry name" value="Leu-rich_rpt"/>
</dbReference>
<dbReference type="InterPro" id="IPR043313">
    <property type="entry name" value="LRMDA"/>
</dbReference>
<protein>
    <recommendedName>
        <fullName evidence="3">U2A'/phosphoprotein 32 family A C-terminal domain-containing protein</fullName>
    </recommendedName>
</protein>
<evidence type="ECO:0008006" key="3">
    <source>
        <dbReference type="Google" id="ProtNLM"/>
    </source>
</evidence>
<sequence length="224" mass="25278">MVVFQEDSFLKVTDVGKDCGDFTKIDLSDDLCAIVTYVDLSFNSLTSLHGLERFASLQILILDNNDLGDDIELPRLSNLHELSLNNNNISNLDSLLNKITSCTPVIVYLSLLGNPACPTEMENSSYTERDYQEYRWKVTEKLSELRFLDSSPVGARRSSDQLVAKHVGPLDMELIEELFPTATFTRRKTPGASNFATSASFGRLRYCYRGKQSEGNRFIRDKDL</sequence>